<evidence type="ECO:0000313" key="7">
    <source>
        <dbReference type="Proteomes" id="UP000030011"/>
    </source>
</evidence>
<reference evidence="6 7" key="1">
    <citation type="submission" date="2013-08" db="EMBL/GenBank/DDBJ databases">
        <title>The genome sequence of Knoellia subterranea.</title>
        <authorList>
            <person name="Zhu W."/>
            <person name="Wang G."/>
        </authorList>
    </citation>
    <scope>NUCLEOTIDE SEQUENCE [LARGE SCALE GENOMIC DNA]</scope>
    <source>
        <strain evidence="6 7">KCTC 19937</strain>
    </source>
</reference>
<feature type="domain" description="NAD-specific glutamate dehydrogenase C-terminal" evidence="2">
    <location>
        <begin position="1295"/>
        <end position="1636"/>
    </location>
</feature>
<dbReference type="GO" id="GO:0006538">
    <property type="term" value="P:L-glutamate catabolic process"/>
    <property type="evidence" value="ECO:0007669"/>
    <property type="project" value="InterPro"/>
</dbReference>
<sequence>MTESSVHPRSTTLDSIVRAFAELDDRPDGAVVVSRYFRHVPEEELSARPAQTLAGSVKSHLDLAQQRVPGTAAVRVFNPTTESDGWSSARSVIQIVTDDMPFLVDSVTSALVERDIDIHLVVHPQLRVRRDASGALLETCDEDCVAPADGADGVIAESWILLTIDRESDEAGREELQAILENVLVDVREAVADWPAMRTRCLVIAAELEGAPPVGVPAEEVSQAVAFLRWMADNHFTFLGYREYSLEETPDGDVIRPLPGSGLGMLQQDPPADKPLVPLSPESSRKAREQGVLVLTKANSRSTVHRPAYLDYVGVRTYSPDGQTLGEKRFLGLYASTAYTESVLRLPVVAEKVAAVVERSGLAADSHTGKDLIEVLETYPRDELIQASPDQLFETAMAVAQLQERRRTKLFLREDDFGRFVSCQVYIPRDRYNTGVRTRMAAILKDAFGGESVEFTARVSERALSRLQFVVRMPAGEHIRSLDEEQRADLERRLVEVSRNWADRLGDGLRDRLGEVEGDRLFDRFGRGFPTAYEETFAVVQGVADLHHLDRLGDDRRTSVALYRPTDSPENLRRFKLFRIDPLSLTDILPIFTDMGVEVVDEQPYEVTRTDGSELHVYDFGLRVNDPEVWSGVTHERLRDLFESAVLAVWDGSAESDGFNQLVLAARLTWRQVVILRTVAKYLRQTQATFSQSYFEDALVSNPGIATDLVAFFEARFDPDAFSGTAGPQRDAAQAEIAERITSALDDVSSLDEDRIIRAFLAVMQATLRTNFFQTVAAGAETDVDQDGVADSKPYVSLKLNPKAIPDLPAPRPAYEIWVYSPQVEGVHLRFGSVARGGLRWSDRREDFRTEILGLVKAQMVKNAVIVPTGSKGGFYAKQLPDPAVSREDWLAEGQSAYRTFISGLLDLTDNRVGTEIQPPTRVVRHDEDDPYLVVAADKGTATFSDIANGVAQSYGFWLDDAFASGGSAGYDHKAMGITARGAWESVKRHFREMGVDTQTEDFTVVGVGDMSGDVFGNGMLLSEHIRLVAAFDHRHVFVDPNPVAAQSFQERKRLFELPRSSWDDYDRSLISEGGGVFARSLKSIAVTPQMREALGLPEGVATMTPTELIHAIVLAPVDLFWNGGIGTYVKASSESHLEIGDRANDAIRVNGDELRVQVVGEGGNLGLSQLGRIEAALSGVRVNTDAIDNSAGVDTSDHEVNIKILLGDVVRRGDLTVEERNTLLASMTDDVAEHVLRDNYEQNVLLGNARAQEVSMAPVHQRLMGWLEERGELDRGLEFLPTDAEIEKRTSEGIGLKSPEFAVLVAYAKLALKKDILESALPDDPYFAGTLADYFPAALREAYAAELGDHPLRREIVTNSVVNSMVNRGGITFAFRAQEEAAGSPEQVARAFIVCREVFDLRGYVEEIEALDNVLPTSVQTQLYLEFRRLLDRAVRWLLAARPGQLDITTEVERFAPVVADLGPRIPELLQGGERERVTAQVATWEEAGVPAGLAQRAASLLDSYSLLDVVDIATDLDHTPLEVAEVYFRMSERFSIDTMLNRVAALPRDDRWDSLARGALRDDLYGVLEAFTRSAFEFEEDLDGDGTVTADERIESWSRANADAIERGSGQLTGIRALEKPNSAALSVGLRALRSMVRSGK</sequence>
<dbReference type="Pfam" id="PF21073">
    <property type="entry name" value="GDH_HM1"/>
    <property type="match status" value="1"/>
</dbReference>
<feature type="domain" description="NAD-glutamate dehydrogenase catalytic" evidence="1">
    <location>
        <begin position="741"/>
        <end position="1248"/>
    </location>
</feature>
<dbReference type="PANTHER" id="PTHR43403:SF1">
    <property type="entry name" value="NAD-SPECIFIC GLUTAMATE DEHYDROGENASE"/>
    <property type="match status" value="1"/>
</dbReference>
<dbReference type="InterPro" id="IPR028971">
    <property type="entry name" value="NAD-GDH_cat"/>
</dbReference>
<dbReference type="InterPro" id="IPR049064">
    <property type="entry name" value="NAD_Glu_DH_ACT3"/>
</dbReference>
<evidence type="ECO:0000259" key="4">
    <source>
        <dbReference type="Pfam" id="PF21076"/>
    </source>
</evidence>
<dbReference type="RefSeq" id="WP_035905907.1">
    <property type="nucleotide sequence ID" value="NZ_AVPK01000007.1"/>
</dbReference>
<dbReference type="Proteomes" id="UP000030011">
    <property type="component" value="Unassembled WGS sequence"/>
</dbReference>
<evidence type="ECO:0000259" key="2">
    <source>
        <dbReference type="Pfam" id="PF21074"/>
    </source>
</evidence>
<gene>
    <name evidence="6" type="ORF">N803_16435</name>
</gene>
<dbReference type="eggNOG" id="COG2902">
    <property type="taxonomic scope" value="Bacteria"/>
</dbReference>
<dbReference type="InterPro" id="IPR049056">
    <property type="entry name" value="NAD_Glu_DH_HM3"/>
</dbReference>
<dbReference type="Pfam" id="PF21075">
    <property type="entry name" value="GDH_ACT1"/>
    <property type="match status" value="1"/>
</dbReference>
<dbReference type="InterPro" id="IPR049058">
    <property type="entry name" value="NAD_Glu_DH_HM2"/>
</dbReference>
<name>A0A0A0JIW5_9MICO</name>
<dbReference type="EMBL" id="AVPK01000007">
    <property type="protein sequence ID" value="KGN37003.1"/>
    <property type="molecule type" value="Genomic_DNA"/>
</dbReference>
<dbReference type="GO" id="GO:0004352">
    <property type="term" value="F:glutamate dehydrogenase (NAD+) activity"/>
    <property type="evidence" value="ECO:0007669"/>
    <property type="project" value="InterPro"/>
</dbReference>
<dbReference type="Pfam" id="PF21076">
    <property type="entry name" value="GDH_ACT2"/>
    <property type="match status" value="1"/>
</dbReference>
<dbReference type="Pfam" id="PF05088">
    <property type="entry name" value="Bac_GDH_CD"/>
    <property type="match status" value="1"/>
</dbReference>
<dbReference type="GO" id="GO:0004069">
    <property type="term" value="F:L-aspartate:2-oxoglutarate aminotransferase activity"/>
    <property type="evidence" value="ECO:0007669"/>
    <property type="project" value="InterPro"/>
</dbReference>
<proteinExistence type="predicted"/>
<dbReference type="PANTHER" id="PTHR43403">
    <property type="entry name" value="NAD-SPECIFIC GLUTAMATE DEHYDROGENASE"/>
    <property type="match status" value="1"/>
</dbReference>
<dbReference type="InterPro" id="IPR049062">
    <property type="entry name" value="NAD_Glu_DH_ACT2"/>
</dbReference>
<dbReference type="InterPro" id="IPR048381">
    <property type="entry name" value="GDH_C"/>
</dbReference>
<accession>A0A0A0JIW5</accession>
<dbReference type="InterPro" id="IPR046346">
    <property type="entry name" value="Aminoacid_DH-like_N_sf"/>
</dbReference>
<dbReference type="Pfam" id="PF21079">
    <property type="entry name" value="GDH_HM2"/>
    <property type="match status" value="1"/>
</dbReference>
<feature type="domain" description="NAD-glutamate dehydrogenase N-terminal ACT1" evidence="3">
    <location>
        <begin position="33"/>
        <end position="178"/>
    </location>
</feature>
<dbReference type="Pfam" id="PF21078">
    <property type="entry name" value="GDH_HM3"/>
    <property type="match status" value="1"/>
</dbReference>
<evidence type="ECO:0000313" key="6">
    <source>
        <dbReference type="EMBL" id="KGN37003.1"/>
    </source>
</evidence>
<dbReference type="SUPFAM" id="SSF53223">
    <property type="entry name" value="Aminoacid dehydrogenase-like, N-terminal domain"/>
    <property type="match status" value="1"/>
</dbReference>
<dbReference type="Pfam" id="PF21077">
    <property type="entry name" value="GDH_ACT3"/>
    <property type="match status" value="1"/>
</dbReference>
<dbReference type="PIRSF" id="PIRSF036761">
    <property type="entry name" value="GDH_Mll4104"/>
    <property type="match status" value="1"/>
</dbReference>
<evidence type="ECO:0000259" key="1">
    <source>
        <dbReference type="Pfam" id="PF05088"/>
    </source>
</evidence>
<feature type="domain" description="NAD-glutamate dehydrogenase ACT3" evidence="5">
    <location>
        <begin position="559"/>
        <end position="627"/>
    </location>
</feature>
<comment type="caution">
    <text evidence="6">The sequence shown here is derived from an EMBL/GenBank/DDBJ whole genome shotgun (WGS) entry which is preliminary data.</text>
</comment>
<dbReference type="InterPro" id="IPR024727">
    <property type="entry name" value="NAD_Glu_DH_N_ACT1"/>
</dbReference>
<dbReference type="Pfam" id="PF21074">
    <property type="entry name" value="GDH_C"/>
    <property type="match status" value="1"/>
</dbReference>
<dbReference type="InterPro" id="IPR036291">
    <property type="entry name" value="NAD(P)-bd_dom_sf"/>
</dbReference>
<dbReference type="STRING" id="1385521.N803_16435"/>
<dbReference type="Gene3D" id="3.40.50.720">
    <property type="entry name" value="NAD(P)-binding Rossmann-like Domain"/>
    <property type="match status" value="1"/>
</dbReference>
<dbReference type="InterPro" id="IPR007780">
    <property type="entry name" value="NAD_Glu_DH_bac"/>
</dbReference>
<protein>
    <submittedName>
        <fullName evidence="6">NAD-glutamate dehydrogenase</fullName>
    </submittedName>
</protein>
<dbReference type="SUPFAM" id="SSF51735">
    <property type="entry name" value="NAD(P)-binding Rossmann-fold domains"/>
    <property type="match status" value="1"/>
</dbReference>
<evidence type="ECO:0000259" key="3">
    <source>
        <dbReference type="Pfam" id="PF21075"/>
    </source>
</evidence>
<feature type="domain" description="NAD-glutamate dehydrogenase ACT2" evidence="4">
    <location>
        <begin position="409"/>
        <end position="501"/>
    </location>
</feature>
<dbReference type="InterPro" id="IPR049059">
    <property type="entry name" value="NAD_Glu_DH_HM1"/>
</dbReference>
<keyword evidence="7" id="KW-1185">Reference proteome</keyword>
<dbReference type="OrthoDB" id="9758052at2"/>
<evidence type="ECO:0000259" key="5">
    <source>
        <dbReference type="Pfam" id="PF21077"/>
    </source>
</evidence>
<organism evidence="6 7">
    <name type="scientific">Knoellia subterranea KCTC 19937</name>
    <dbReference type="NCBI Taxonomy" id="1385521"/>
    <lineage>
        <taxon>Bacteria</taxon>
        <taxon>Bacillati</taxon>
        <taxon>Actinomycetota</taxon>
        <taxon>Actinomycetes</taxon>
        <taxon>Micrococcales</taxon>
        <taxon>Intrasporangiaceae</taxon>
        <taxon>Knoellia</taxon>
    </lineage>
</organism>